<keyword evidence="5" id="KW-0998">Cell outer membrane</keyword>
<dbReference type="EMBL" id="QMQA01000173">
    <property type="protein sequence ID" value="RLE12327.1"/>
    <property type="molecule type" value="Genomic_DNA"/>
</dbReference>
<dbReference type="GO" id="GO:0015627">
    <property type="term" value="C:type II protein secretion system complex"/>
    <property type="evidence" value="ECO:0007669"/>
    <property type="project" value="TreeGrafter"/>
</dbReference>
<keyword evidence="3" id="KW-0732">Signal</keyword>
<evidence type="ECO:0000256" key="3">
    <source>
        <dbReference type="ARBA" id="ARBA00022729"/>
    </source>
</evidence>
<dbReference type="Proteomes" id="UP000280417">
    <property type="component" value="Unassembled WGS sequence"/>
</dbReference>
<feature type="domain" description="Secretin/TonB short N-terminal" evidence="6">
    <location>
        <begin position="59"/>
        <end position="108"/>
    </location>
</feature>
<dbReference type="InterPro" id="IPR049371">
    <property type="entry name" value="GspD-like_N0"/>
</dbReference>
<dbReference type="Gene3D" id="3.30.1370.120">
    <property type="match status" value="1"/>
</dbReference>
<dbReference type="Gene3D" id="3.55.50.30">
    <property type="match status" value="1"/>
</dbReference>
<evidence type="ECO:0000259" key="6">
    <source>
        <dbReference type="SMART" id="SM00965"/>
    </source>
</evidence>
<evidence type="ECO:0000256" key="1">
    <source>
        <dbReference type="ARBA" id="ARBA00004370"/>
    </source>
</evidence>
<organism evidence="7 8">
    <name type="scientific">Aerophobetes bacterium</name>
    <dbReference type="NCBI Taxonomy" id="2030807"/>
    <lineage>
        <taxon>Bacteria</taxon>
        <taxon>Candidatus Aerophobota</taxon>
    </lineage>
</organism>
<dbReference type="PANTHER" id="PTHR30332">
    <property type="entry name" value="PROBABLE GENERAL SECRETION PATHWAY PROTEIN D"/>
    <property type="match status" value="1"/>
</dbReference>
<proteinExistence type="predicted"/>
<dbReference type="InterPro" id="IPR011662">
    <property type="entry name" value="Secretin/TonB_short_N"/>
</dbReference>
<comment type="subcellular location">
    <subcellularLocation>
        <location evidence="1">Membrane</location>
    </subcellularLocation>
</comment>
<comment type="caution">
    <text evidence="7">The sequence shown here is derived from an EMBL/GenBank/DDBJ whole genome shotgun (WGS) entry which is preliminary data.</text>
</comment>
<gene>
    <name evidence="7" type="ORF">DRJ04_06425</name>
</gene>
<evidence type="ECO:0000313" key="7">
    <source>
        <dbReference type="EMBL" id="RLE12327.1"/>
    </source>
</evidence>
<sequence length="158" mass="17881">MRQMKFFFIAGLVLVVFVWCFSPGLSGKEIPVEKKLISLDFEDIELKDAIRLISVKTGINVIIDPEVKGKVSARFKRPIPVLKALSFILSPHGFDYIIEDNVIRVIRKPVELKEKTFFLTYALAEEVVPSVKDYLSKNGKVKLDPSSNSILVVDLEEN</sequence>
<keyword evidence="4" id="KW-0472">Membrane</keyword>
<protein>
    <recommendedName>
        <fullName evidence="6">Secretin/TonB short N-terminal domain-containing protein</fullName>
    </recommendedName>
</protein>
<dbReference type="GO" id="GO:0019867">
    <property type="term" value="C:outer membrane"/>
    <property type="evidence" value="ECO:0007669"/>
    <property type="project" value="InterPro"/>
</dbReference>
<evidence type="ECO:0000313" key="8">
    <source>
        <dbReference type="Proteomes" id="UP000280417"/>
    </source>
</evidence>
<dbReference type="Pfam" id="PF21305">
    <property type="entry name" value="type_II_gspD_N0"/>
    <property type="match status" value="1"/>
</dbReference>
<keyword evidence="2" id="KW-0813">Transport</keyword>
<evidence type="ECO:0000256" key="2">
    <source>
        <dbReference type="ARBA" id="ARBA00022448"/>
    </source>
</evidence>
<dbReference type="PANTHER" id="PTHR30332:SF24">
    <property type="entry name" value="SECRETIN GSPD-RELATED"/>
    <property type="match status" value="1"/>
</dbReference>
<name>A0A662DCV2_UNCAE</name>
<dbReference type="InterPro" id="IPR050810">
    <property type="entry name" value="Bact_Secretion_Sys_Channel"/>
</dbReference>
<dbReference type="AlphaFoldDB" id="A0A662DCV2"/>
<dbReference type="SMART" id="SM00965">
    <property type="entry name" value="STN"/>
    <property type="match status" value="1"/>
</dbReference>
<evidence type="ECO:0000256" key="5">
    <source>
        <dbReference type="ARBA" id="ARBA00023237"/>
    </source>
</evidence>
<feature type="non-terminal residue" evidence="7">
    <location>
        <position position="158"/>
    </location>
</feature>
<evidence type="ECO:0000256" key="4">
    <source>
        <dbReference type="ARBA" id="ARBA00023136"/>
    </source>
</evidence>
<accession>A0A662DCV2</accession>
<dbReference type="InterPro" id="IPR038591">
    <property type="entry name" value="NolW-like_sf"/>
</dbReference>
<reference evidence="7 8" key="1">
    <citation type="submission" date="2018-06" db="EMBL/GenBank/DDBJ databases">
        <title>Extensive metabolic versatility and redundancy in microbially diverse, dynamic hydrothermal sediments.</title>
        <authorList>
            <person name="Dombrowski N."/>
            <person name="Teske A."/>
            <person name="Baker B.J."/>
        </authorList>
    </citation>
    <scope>NUCLEOTIDE SEQUENCE [LARGE SCALE GENOMIC DNA]</scope>
    <source>
        <strain evidence="7">B3_G15</strain>
    </source>
</reference>
<dbReference type="GO" id="GO:0009306">
    <property type="term" value="P:protein secretion"/>
    <property type="evidence" value="ECO:0007669"/>
    <property type="project" value="TreeGrafter"/>
</dbReference>